<keyword evidence="2" id="KW-1185">Reference proteome</keyword>
<evidence type="ECO:0000313" key="1">
    <source>
        <dbReference type="EMBL" id="NAS23803.1"/>
    </source>
</evidence>
<protein>
    <submittedName>
        <fullName evidence="1">Uncharacterized protein</fullName>
    </submittedName>
</protein>
<reference evidence="1 2" key="1">
    <citation type="submission" date="2020-01" db="EMBL/GenBank/DDBJ databases">
        <title>Herbidospora sp. NEAU-GS84 nov., a novel actinomycete isolated from soil.</title>
        <authorList>
            <person name="Han L."/>
        </authorList>
    </citation>
    <scope>NUCLEOTIDE SEQUENCE [LARGE SCALE GENOMIC DNA]</scope>
    <source>
        <strain evidence="1 2">NEAU-GS84</strain>
    </source>
</reference>
<dbReference type="AlphaFoldDB" id="A0A7C9JFP9"/>
<evidence type="ECO:0000313" key="2">
    <source>
        <dbReference type="Proteomes" id="UP000479526"/>
    </source>
</evidence>
<name>A0A7C9JFP9_9ACTN</name>
<organism evidence="1 2">
    <name type="scientific">Herbidospora solisilvae</name>
    <dbReference type="NCBI Taxonomy" id="2696284"/>
    <lineage>
        <taxon>Bacteria</taxon>
        <taxon>Bacillati</taxon>
        <taxon>Actinomycetota</taxon>
        <taxon>Actinomycetes</taxon>
        <taxon>Streptosporangiales</taxon>
        <taxon>Streptosporangiaceae</taxon>
        <taxon>Herbidospora</taxon>
    </lineage>
</organism>
<comment type="caution">
    <text evidence="1">The sequence shown here is derived from an EMBL/GenBank/DDBJ whole genome shotgun (WGS) entry which is preliminary data.</text>
</comment>
<accession>A0A7C9JFP9</accession>
<proteinExistence type="predicted"/>
<sequence length="497" mass="54895">MRKSRSRSPVGRSEPQPVYFEAPAETIEIQEIDPLPVLEQATRDHAYPGTSIVVRIDYRNTSALLNRVGMAGSLQQLCAALGQTNADLGQRLAETFTPSQLAWLVRALTIYGANAGKLTELGVDLPTVVRRLIKVVRRGVLTPPGTPGDGFVNEVVLCGGWMQASLCAVPMAVRPQILTALNRLYFPGGLPGRPQVIGPLDPELLRAGLRKALTRVLDQQLRPWDPPPGERLERVDFTEIRRIADFLERFVCEVLAPFPLAYADGPLYGVPYSGCLTSSEEVTVDHDGLLGWMENRGTRVGRDPAYEAPMTAANYHPGRTADQEALRQIYADLLSDADFARKVGRLINHTPQHAAADGMTYLLPCYPNPAVQSRAEWRWRMTRTMIHEFMHRITHPNVVDAAQHVHQPQILKEGFVEVFTALVLQRLSDRAAADQEVRDLILGPGTPWTPAPDAYLKVGYGQDGADAQQITKVLGRGNVAIGYFLGDVRRLAIMDPQ</sequence>
<gene>
    <name evidence="1" type="ORF">GT755_19150</name>
</gene>
<dbReference type="Proteomes" id="UP000479526">
    <property type="component" value="Unassembled WGS sequence"/>
</dbReference>
<dbReference type="EMBL" id="WXEW01000005">
    <property type="protein sequence ID" value="NAS23803.1"/>
    <property type="molecule type" value="Genomic_DNA"/>
</dbReference>
<dbReference type="RefSeq" id="WP_161481027.1">
    <property type="nucleotide sequence ID" value="NZ_WXEW01000005.1"/>
</dbReference>